<comment type="caution">
    <text evidence="2">The sequence shown here is derived from an EMBL/GenBank/DDBJ whole genome shotgun (WGS) entry which is preliminary data.</text>
</comment>
<keyword evidence="1" id="KW-1133">Transmembrane helix</keyword>
<keyword evidence="3" id="KW-1185">Reference proteome</keyword>
<accession>A0A7X0H528</accession>
<name>A0A7X0H528_9BACT</name>
<proteinExistence type="predicted"/>
<keyword evidence="1" id="KW-0812">Transmembrane</keyword>
<evidence type="ECO:0000256" key="1">
    <source>
        <dbReference type="SAM" id="Phobius"/>
    </source>
</evidence>
<keyword evidence="1" id="KW-0472">Membrane</keyword>
<sequence length="196" mass="21205">MGSGVNLIPAPILARRKERRRVGHGLTATAVYLSLLFVATTGYLTLNPPRSTEAATQTLAVDTEHVAVLRKQVDTLKRDLVEANHQLAGSRVLSERPDWSTLLRLIAQAAGPDVVLHDFSLGTTGPTIEAGAWVTLGGIAADPWTVSSFALRLEDAKLFDVVKIESSRREPFRDRTATAFVLRCELHESGQAEGGP</sequence>
<dbReference type="AlphaFoldDB" id="A0A7X0H528"/>
<reference evidence="2 3" key="1">
    <citation type="submission" date="2020-08" db="EMBL/GenBank/DDBJ databases">
        <title>Genomic Encyclopedia of Type Strains, Phase IV (KMG-IV): sequencing the most valuable type-strain genomes for metagenomic binning, comparative biology and taxonomic classification.</title>
        <authorList>
            <person name="Goeker M."/>
        </authorList>
    </citation>
    <scope>NUCLEOTIDE SEQUENCE [LARGE SCALE GENOMIC DNA]</scope>
    <source>
        <strain evidence="2 3">DSM 103725</strain>
    </source>
</reference>
<evidence type="ECO:0000313" key="2">
    <source>
        <dbReference type="EMBL" id="MBB6429253.1"/>
    </source>
</evidence>
<gene>
    <name evidence="2" type="ORF">HNQ40_001059</name>
</gene>
<protein>
    <recommendedName>
        <fullName evidence="4">Type IV pilus assembly protein PilN</fullName>
    </recommendedName>
</protein>
<dbReference type="EMBL" id="JACHGY010000001">
    <property type="protein sequence ID" value="MBB6429253.1"/>
    <property type="molecule type" value="Genomic_DNA"/>
</dbReference>
<evidence type="ECO:0008006" key="4">
    <source>
        <dbReference type="Google" id="ProtNLM"/>
    </source>
</evidence>
<dbReference type="Proteomes" id="UP000541810">
    <property type="component" value="Unassembled WGS sequence"/>
</dbReference>
<evidence type="ECO:0000313" key="3">
    <source>
        <dbReference type="Proteomes" id="UP000541810"/>
    </source>
</evidence>
<feature type="transmembrane region" description="Helical" evidence="1">
    <location>
        <begin position="25"/>
        <end position="46"/>
    </location>
</feature>
<organism evidence="2 3">
    <name type="scientific">Algisphaera agarilytica</name>
    <dbReference type="NCBI Taxonomy" id="1385975"/>
    <lineage>
        <taxon>Bacteria</taxon>
        <taxon>Pseudomonadati</taxon>
        <taxon>Planctomycetota</taxon>
        <taxon>Phycisphaerae</taxon>
        <taxon>Phycisphaerales</taxon>
        <taxon>Phycisphaeraceae</taxon>
        <taxon>Algisphaera</taxon>
    </lineage>
</organism>
<dbReference type="RefSeq" id="WP_184676839.1">
    <property type="nucleotide sequence ID" value="NZ_JACHGY010000001.1"/>
</dbReference>